<evidence type="ECO:0000313" key="3">
    <source>
        <dbReference type="EMBL" id="BCK78868.1"/>
    </source>
</evidence>
<dbReference type="AlphaFoldDB" id="A0A810PQ80"/>
<organism evidence="3 4">
    <name type="scientific">Vescimonas fastidiosa</name>
    <dbReference type="NCBI Taxonomy" id="2714353"/>
    <lineage>
        <taxon>Bacteria</taxon>
        <taxon>Bacillati</taxon>
        <taxon>Bacillota</taxon>
        <taxon>Clostridia</taxon>
        <taxon>Eubacteriales</taxon>
        <taxon>Oscillospiraceae</taxon>
        <taxon>Vescimonas</taxon>
    </lineage>
</organism>
<dbReference type="RefSeq" id="WP_212819897.1">
    <property type="nucleotide sequence ID" value="NZ_AP023415.1"/>
</dbReference>
<dbReference type="EMBL" id="AP023415">
    <property type="protein sequence ID" value="BCK78868.1"/>
    <property type="molecule type" value="Genomic_DNA"/>
</dbReference>
<name>A0A810PQ80_9FIRM</name>
<sequence>MATTAFEIENTRALSDPTLRARFSLSFSAQMMLSQESVKESCAAAANALLSFSGVRYRTAWTGIYFTAGGKRIAALAFFEDSLCLLLAQSAEAASGPRYKAQDVSQLRRFEKTPALLPLKSEGALKNALKKWTDLAATLDLREKDAPAAVFAPESFPGDSFESLLRRGLIRPTGKYSGEEGEFVEVLSALSAGEATIKLSEKKMLRALDEGWVERIEQALPAIDELLRRPSHFIAETEEIRPMELTRKITGRSVAHLCQHTDFISSVDGDDVTPSKMLNIIREDSILTYENKFLNTLLANLYFFVSERYRIALENGVDERISSVRFTDSFYHGQAKSLVTINIQRSEKITDVKGVQKSYFGSRLWKRVEQLNDITRAYIESDFVREMGRNYVKPPILRTNAILKNKYFRQCLDLWTYLQSYEESGCGLTVEETILQPDQKYVGGLFGAAAAQYLEFCRSSDERTEENILTSATSPTLNARLTLTVEDEADPVEAEDFTAVQPAAPRQPRDMAFAVQVALKAAAFYDARESNLRLEKDMEARLRLADEAAKARFAQLVDALRSYETVKMIPRRTNYAFYLGKTVLARLTIKAGEVLLYIALEPGKLPKAFKVTDVSAVKRYAATPTLLRIKTDGQLAAARKLIERLEKKFDLKKTEPEQTFDTAQYEPLPFEELLDRGLVRPAQKPERAQPAKPTPAREEILPIVTCGEPEGEEMTPGAWETIPAPEELTDAQATPEKQVHTADYFSPAATAPASAADRETESGEEEHLLPPIQYPAAMDYSRPAQKGLDDVGGFLADSRENPEPVPPPAEKTGFLARLLRRKKDNKDNE</sequence>
<proteinExistence type="predicted"/>
<evidence type="ECO:0000256" key="2">
    <source>
        <dbReference type="SAM" id="MobiDB-lite"/>
    </source>
</evidence>
<protein>
    <recommendedName>
        <fullName evidence="5">DUF2357 domain-containing protein</fullName>
    </recommendedName>
</protein>
<dbReference type="KEGG" id="vfa:MM35RIKEN_10600"/>
<dbReference type="Proteomes" id="UP000681343">
    <property type="component" value="Chromosome"/>
</dbReference>
<evidence type="ECO:0000313" key="4">
    <source>
        <dbReference type="Proteomes" id="UP000681343"/>
    </source>
</evidence>
<keyword evidence="1" id="KW-0175">Coiled coil</keyword>
<accession>A0A810PQ80</accession>
<evidence type="ECO:0008006" key="5">
    <source>
        <dbReference type="Google" id="ProtNLM"/>
    </source>
</evidence>
<keyword evidence="4" id="KW-1185">Reference proteome</keyword>
<feature type="compositionally biased region" description="Basic and acidic residues" evidence="2">
    <location>
        <begin position="756"/>
        <end position="768"/>
    </location>
</feature>
<feature type="region of interest" description="Disordered" evidence="2">
    <location>
        <begin position="732"/>
        <end position="829"/>
    </location>
</feature>
<evidence type="ECO:0000256" key="1">
    <source>
        <dbReference type="SAM" id="Coils"/>
    </source>
</evidence>
<feature type="coiled-coil region" evidence="1">
    <location>
        <begin position="628"/>
        <end position="655"/>
    </location>
</feature>
<gene>
    <name evidence="3" type="ORF">MM35RIKEN_10600</name>
</gene>
<feature type="compositionally biased region" description="Low complexity" evidence="2">
    <location>
        <begin position="746"/>
        <end position="755"/>
    </location>
</feature>
<reference evidence="3" key="1">
    <citation type="submission" date="2020-09" db="EMBL/GenBank/DDBJ databases">
        <title>New species isolated from human feces.</title>
        <authorList>
            <person name="Kitahara M."/>
            <person name="Shigeno Y."/>
            <person name="Shime M."/>
            <person name="Matsumoto Y."/>
            <person name="Nakamura S."/>
            <person name="Motooka D."/>
            <person name="Fukuoka S."/>
            <person name="Nishikawa H."/>
            <person name="Benno Y."/>
        </authorList>
    </citation>
    <scope>NUCLEOTIDE SEQUENCE</scope>
    <source>
        <strain evidence="3">MM35</strain>
    </source>
</reference>